<evidence type="ECO:0000256" key="2">
    <source>
        <dbReference type="ARBA" id="ARBA00022801"/>
    </source>
</evidence>
<gene>
    <name evidence="4" type="ORF">UY72_C0003G0008</name>
</gene>
<dbReference type="Pfam" id="PF00293">
    <property type="entry name" value="NUDIX"/>
    <property type="match status" value="1"/>
</dbReference>
<comment type="cofactor">
    <cofactor evidence="1">
        <name>Mg(2+)</name>
        <dbReference type="ChEBI" id="CHEBI:18420"/>
    </cofactor>
</comment>
<organism evidence="4 5">
    <name type="scientific">Candidatus Uhrbacteria bacterium GW2011_GWD2_52_7</name>
    <dbReference type="NCBI Taxonomy" id="1618989"/>
    <lineage>
        <taxon>Bacteria</taxon>
        <taxon>Candidatus Uhriibacteriota</taxon>
    </lineage>
</organism>
<dbReference type="Gene3D" id="3.90.79.10">
    <property type="entry name" value="Nucleoside Triphosphate Pyrophosphohydrolase"/>
    <property type="match status" value="1"/>
</dbReference>
<dbReference type="PANTHER" id="PTHR43046">
    <property type="entry name" value="GDP-MANNOSE MANNOSYL HYDROLASE"/>
    <property type="match status" value="1"/>
</dbReference>
<dbReference type="PANTHER" id="PTHR43046:SF14">
    <property type="entry name" value="MUTT_NUDIX FAMILY PROTEIN"/>
    <property type="match status" value="1"/>
</dbReference>
<evidence type="ECO:0000259" key="3">
    <source>
        <dbReference type="PROSITE" id="PS51462"/>
    </source>
</evidence>
<dbReference type="InterPro" id="IPR000086">
    <property type="entry name" value="NUDIX_hydrolase_dom"/>
</dbReference>
<dbReference type="InterPro" id="IPR015797">
    <property type="entry name" value="NUDIX_hydrolase-like_dom_sf"/>
</dbReference>
<dbReference type="AlphaFoldDB" id="A0A0G2AE96"/>
<dbReference type="PROSITE" id="PS51462">
    <property type="entry name" value="NUDIX"/>
    <property type="match status" value="1"/>
</dbReference>
<feature type="domain" description="Nudix hydrolase" evidence="3">
    <location>
        <begin position="2"/>
        <end position="140"/>
    </location>
</feature>
<comment type="caution">
    <text evidence="4">The sequence shown here is derived from an EMBL/GenBank/DDBJ whole genome shotgun (WGS) entry which is preliminary data.</text>
</comment>
<evidence type="ECO:0000313" key="5">
    <source>
        <dbReference type="Proteomes" id="UP000034846"/>
    </source>
</evidence>
<dbReference type="EMBL" id="LCRD01000003">
    <property type="protein sequence ID" value="KKW30779.1"/>
    <property type="molecule type" value="Genomic_DNA"/>
</dbReference>
<keyword evidence="2" id="KW-0378">Hydrolase</keyword>
<dbReference type="SUPFAM" id="SSF55811">
    <property type="entry name" value="Nudix"/>
    <property type="match status" value="1"/>
</dbReference>
<dbReference type="Proteomes" id="UP000034846">
    <property type="component" value="Unassembled WGS sequence"/>
</dbReference>
<protein>
    <recommendedName>
        <fullName evidence="3">Nudix hydrolase domain-containing protein</fullName>
    </recommendedName>
</protein>
<sequence>MSARINSRVVTFDPDTQKVLLVRNKDQDYWYPPGGGWEPGEEDIRTCGEREVAEETGQRVTIQRLIYTQQFQASPEVIFLEWFWLAHPDGDTKIRDGHIDLHGIVAEARWFSSEELQSVKVFPKRLKTTFWDNLSRWNQDEDPFLGVS</sequence>
<name>A0A0G2AE96_9BACT</name>
<accession>A0A0G2AE96</accession>
<proteinExistence type="predicted"/>
<reference evidence="4 5" key="1">
    <citation type="journal article" date="2015" name="Nature">
        <title>rRNA introns, odd ribosomes, and small enigmatic genomes across a large radiation of phyla.</title>
        <authorList>
            <person name="Brown C.T."/>
            <person name="Hug L.A."/>
            <person name="Thomas B.C."/>
            <person name="Sharon I."/>
            <person name="Castelle C.J."/>
            <person name="Singh A."/>
            <person name="Wilkins M.J."/>
            <person name="Williams K.H."/>
            <person name="Banfield J.F."/>
        </authorList>
    </citation>
    <scope>NUCLEOTIDE SEQUENCE [LARGE SCALE GENOMIC DNA]</scope>
</reference>
<dbReference type="GO" id="GO:0016787">
    <property type="term" value="F:hydrolase activity"/>
    <property type="evidence" value="ECO:0007669"/>
    <property type="project" value="UniProtKB-KW"/>
</dbReference>
<evidence type="ECO:0000313" key="4">
    <source>
        <dbReference type="EMBL" id="KKW30779.1"/>
    </source>
</evidence>
<evidence type="ECO:0000256" key="1">
    <source>
        <dbReference type="ARBA" id="ARBA00001946"/>
    </source>
</evidence>